<organism evidence="1 2">
    <name type="scientific">Capnocytophaga stomatis</name>
    <dbReference type="NCBI Taxonomy" id="1848904"/>
    <lineage>
        <taxon>Bacteria</taxon>
        <taxon>Pseudomonadati</taxon>
        <taxon>Bacteroidota</taxon>
        <taxon>Flavobacteriia</taxon>
        <taxon>Flavobacteriales</taxon>
        <taxon>Flavobacteriaceae</taxon>
        <taxon>Capnocytophaga</taxon>
    </lineage>
</organism>
<dbReference type="RefSeq" id="WP_203966726.1">
    <property type="nucleotide sequence ID" value="NZ_BOPJ01000004.1"/>
</dbReference>
<gene>
    <name evidence="1" type="ORF">ACI76L_08460</name>
</gene>
<dbReference type="Proteomes" id="UP001622370">
    <property type="component" value="Unassembled WGS sequence"/>
</dbReference>
<accession>A0ABW8QBT6</accession>
<reference evidence="1 2" key="1">
    <citation type="journal article" date="2016" name="Sci. Rep.">
        <title>Whole genome sequencing identifies a novel species of the genus Capnocytophaga isolated from dog and cat bite wounds in humans.</title>
        <authorList>
            <person name="Zangenah S."/>
            <person name="Abbasi N."/>
            <person name="Andersson A.F."/>
            <person name="Bergman P."/>
        </authorList>
    </citation>
    <scope>NUCLEOTIDE SEQUENCE [LARGE SCALE GENOMIC DNA]</scope>
    <source>
        <strain evidence="1 2">W5</strain>
    </source>
</reference>
<keyword evidence="2" id="KW-1185">Reference proteome</keyword>
<dbReference type="EMBL" id="JBJGWJ010000005">
    <property type="protein sequence ID" value="MFK8293811.1"/>
    <property type="molecule type" value="Genomic_DNA"/>
</dbReference>
<proteinExistence type="predicted"/>
<sequence>MSRRESITAQANVKGNAVTFMYDKTDGQIQAVAFSVQRGMQGTPEFTGVEAFRGTVYGEAFNVENNAYRTSDSPVYDEIYNVCQNIMNPEHQEPEADDTSV</sequence>
<evidence type="ECO:0000313" key="2">
    <source>
        <dbReference type="Proteomes" id="UP001622370"/>
    </source>
</evidence>
<evidence type="ECO:0000313" key="1">
    <source>
        <dbReference type="EMBL" id="MFK8293811.1"/>
    </source>
</evidence>
<protein>
    <submittedName>
        <fullName evidence="1">Uncharacterized protein</fullName>
    </submittedName>
</protein>
<comment type="caution">
    <text evidence="1">The sequence shown here is derived from an EMBL/GenBank/DDBJ whole genome shotgun (WGS) entry which is preliminary data.</text>
</comment>
<name>A0ABW8QBT6_9FLAO</name>